<proteinExistence type="predicted"/>
<dbReference type="Pfam" id="PF14522">
    <property type="entry name" value="Cytochrome_C7"/>
    <property type="match status" value="1"/>
</dbReference>
<dbReference type="Gene3D" id="3.90.10.10">
    <property type="entry name" value="Cytochrome C3"/>
    <property type="match status" value="1"/>
</dbReference>
<organism evidence="3 4">
    <name type="scientific">Desulfosalsimonas propionicica</name>
    <dbReference type="NCBI Taxonomy" id="332175"/>
    <lineage>
        <taxon>Bacteria</taxon>
        <taxon>Pseudomonadati</taxon>
        <taxon>Thermodesulfobacteriota</taxon>
        <taxon>Desulfobacteria</taxon>
        <taxon>Desulfobacterales</taxon>
        <taxon>Desulfosalsimonadaceae</taxon>
        <taxon>Desulfosalsimonas</taxon>
    </lineage>
</organism>
<keyword evidence="4" id="KW-1185">Reference proteome</keyword>
<dbReference type="InterPro" id="IPR051829">
    <property type="entry name" value="Multiheme_Cytochr_ET"/>
</dbReference>
<dbReference type="InterPro" id="IPR036280">
    <property type="entry name" value="Multihaem_cyt_sf"/>
</dbReference>
<dbReference type="SUPFAM" id="SSF48695">
    <property type="entry name" value="Multiheme cytochromes"/>
    <property type="match status" value="1"/>
</dbReference>
<dbReference type="NCBIfam" id="TIGR04315">
    <property type="entry name" value="octaheme_Shew"/>
    <property type="match status" value="1"/>
</dbReference>
<dbReference type="Pfam" id="PF11783">
    <property type="entry name" value="Cytochrome_cB"/>
    <property type="match status" value="1"/>
</dbReference>
<dbReference type="InterPro" id="IPR024673">
    <property type="entry name" value="Octahem_Cyt_c"/>
</dbReference>
<evidence type="ECO:0000313" key="4">
    <source>
        <dbReference type="Proteomes" id="UP000525298"/>
    </source>
</evidence>
<comment type="caution">
    <text evidence="3">The sequence shown here is derived from an EMBL/GenBank/DDBJ whole genome shotgun (WGS) entry which is preliminary data.</text>
</comment>
<dbReference type="GO" id="GO:0016491">
    <property type="term" value="F:oxidoreductase activity"/>
    <property type="evidence" value="ECO:0007669"/>
    <property type="project" value="TreeGrafter"/>
</dbReference>
<evidence type="ECO:0000313" key="3">
    <source>
        <dbReference type="EMBL" id="MBA2881204.1"/>
    </source>
</evidence>
<dbReference type="EMBL" id="JACDUS010000003">
    <property type="protein sequence ID" value="MBA2881204.1"/>
    <property type="molecule type" value="Genomic_DNA"/>
</dbReference>
<evidence type="ECO:0000259" key="2">
    <source>
        <dbReference type="Pfam" id="PF14522"/>
    </source>
</evidence>
<dbReference type="PANTHER" id="PTHR35038:SF5">
    <property type="entry name" value="CYTOCHROME C-TYPE PROTEIN NRFB"/>
    <property type="match status" value="1"/>
</dbReference>
<dbReference type="PANTHER" id="PTHR35038">
    <property type="entry name" value="DISSIMILATORY SULFITE REDUCTASE SIRA"/>
    <property type="match status" value="1"/>
</dbReference>
<evidence type="ECO:0000256" key="1">
    <source>
        <dbReference type="ARBA" id="ARBA00022729"/>
    </source>
</evidence>
<dbReference type="InterPro" id="IPR029467">
    <property type="entry name" value="Cyt_c7-like"/>
</dbReference>
<gene>
    <name evidence="3" type="ORF">HNR65_001530</name>
</gene>
<keyword evidence="1" id="KW-0732">Signal</keyword>
<feature type="domain" description="Cytochrome c7-like" evidence="2">
    <location>
        <begin position="77"/>
        <end position="148"/>
    </location>
</feature>
<accession>A0A7W0C8M4</accession>
<sequence>MDDAAVDCLVCHDQTGKYAGSKGECGYTDGSVDLLKVAQSVAKPTRSNCGSCHWYGGGGNNVKHGDMDAALADPSREHDVHMGGMDFQCQDCHTTENHKIAGRSTTSSVSEGPVACTDCHDSRPHDKSSAMLSKLNDHTDAVSCEACHIPEYAKDAPTTTLWDWSQSGREDKVLENNGKKKRILSKKKGLLIREKNLTPEYEWYNGTHKRYLKGDPINREAGTQINPPQGDIHDPEARITPYKIMKGVEPADPVNGHLIVPKLFGDGGYFETYDWVDAAEKGMAAAGLDFSGEVVFVETIMHWRLNHQVAPKEEAFSCLDCHGCDKVMDFRALGYEGDPADVGGRSAGRQ</sequence>
<name>A0A7W0C8M4_9BACT</name>
<reference evidence="3 4" key="1">
    <citation type="submission" date="2020-07" db="EMBL/GenBank/DDBJ databases">
        <title>Genomic Encyclopedia of Type Strains, Phase IV (KMG-IV): sequencing the most valuable type-strain genomes for metagenomic binning, comparative biology and taxonomic classification.</title>
        <authorList>
            <person name="Goeker M."/>
        </authorList>
    </citation>
    <scope>NUCLEOTIDE SEQUENCE [LARGE SCALE GENOMIC DNA]</scope>
    <source>
        <strain evidence="3 4">DSM 17721</strain>
    </source>
</reference>
<protein>
    <submittedName>
        <fullName evidence="3">Octaheme c-type cytochrome (Tetrathionate reductase family)</fullName>
    </submittedName>
</protein>
<dbReference type="Proteomes" id="UP000525298">
    <property type="component" value="Unassembled WGS sequence"/>
</dbReference>
<dbReference type="CDD" id="cd08168">
    <property type="entry name" value="Cytochrom_C3"/>
    <property type="match status" value="1"/>
</dbReference>
<dbReference type="AlphaFoldDB" id="A0A7W0C8M4"/>